<dbReference type="Proteomes" id="UP001234178">
    <property type="component" value="Unassembled WGS sequence"/>
</dbReference>
<accession>A0ABQ9YXL8</accession>
<proteinExistence type="predicted"/>
<organism evidence="2 3">
    <name type="scientific">Daphnia magna</name>
    <dbReference type="NCBI Taxonomy" id="35525"/>
    <lineage>
        <taxon>Eukaryota</taxon>
        <taxon>Metazoa</taxon>
        <taxon>Ecdysozoa</taxon>
        <taxon>Arthropoda</taxon>
        <taxon>Crustacea</taxon>
        <taxon>Branchiopoda</taxon>
        <taxon>Diplostraca</taxon>
        <taxon>Cladocera</taxon>
        <taxon>Anomopoda</taxon>
        <taxon>Daphniidae</taxon>
        <taxon>Daphnia</taxon>
    </lineage>
</organism>
<feature type="transmembrane region" description="Helical" evidence="1">
    <location>
        <begin position="139"/>
        <end position="160"/>
    </location>
</feature>
<protein>
    <submittedName>
        <fullName evidence="2">Uncharacterized protein</fullName>
    </submittedName>
</protein>
<keyword evidence="1" id="KW-0812">Transmembrane</keyword>
<keyword evidence="3" id="KW-1185">Reference proteome</keyword>
<evidence type="ECO:0000313" key="3">
    <source>
        <dbReference type="Proteomes" id="UP001234178"/>
    </source>
</evidence>
<name>A0ABQ9YXL8_9CRUS</name>
<keyword evidence="1" id="KW-0472">Membrane</keyword>
<comment type="caution">
    <text evidence="2">The sequence shown here is derived from an EMBL/GenBank/DDBJ whole genome shotgun (WGS) entry which is preliminary data.</text>
</comment>
<keyword evidence="1" id="KW-1133">Transmembrane helix</keyword>
<sequence length="213" mass="23268">MKKICALLFLKFSHCFVHLDQQGQGNKVLIFASSPSLSSPPSPRRCLCLCHRLVAVFACAIASSLSLPVPSPRRCLCLCHRLVAVFACTIASSLSLPAPSPHRCLCLHHRLVAVFACTIVLSLSLPASSSSSCSPHRRLRLHLIAVFAFTFTFAIVSLLPSHSPSSHRCLQLRHRLISVFVAAYIFVCGLQGWNNRIQEKTHGTGRAVLPHGL</sequence>
<evidence type="ECO:0000313" key="2">
    <source>
        <dbReference type="EMBL" id="KAK4005400.1"/>
    </source>
</evidence>
<dbReference type="EMBL" id="JAOYFB010000001">
    <property type="protein sequence ID" value="KAK4005400.1"/>
    <property type="molecule type" value="Genomic_DNA"/>
</dbReference>
<gene>
    <name evidence="2" type="ORF">OUZ56_007114</name>
</gene>
<evidence type="ECO:0000256" key="1">
    <source>
        <dbReference type="SAM" id="Phobius"/>
    </source>
</evidence>
<feature type="transmembrane region" description="Helical" evidence="1">
    <location>
        <begin position="172"/>
        <end position="190"/>
    </location>
</feature>
<reference evidence="2 3" key="1">
    <citation type="journal article" date="2023" name="Nucleic Acids Res.">
        <title>The hologenome of Daphnia magna reveals possible DNA methylation and microbiome-mediated evolution of the host genome.</title>
        <authorList>
            <person name="Chaturvedi A."/>
            <person name="Li X."/>
            <person name="Dhandapani V."/>
            <person name="Marshall H."/>
            <person name="Kissane S."/>
            <person name="Cuenca-Cambronero M."/>
            <person name="Asole G."/>
            <person name="Calvet F."/>
            <person name="Ruiz-Romero M."/>
            <person name="Marangio P."/>
            <person name="Guigo R."/>
            <person name="Rago D."/>
            <person name="Mirbahai L."/>
            <person name="Eastwood N."/>
            <person name="Colbourne J.K."/>
            <person name="Zhou J."/>
            <person name="Mallon E."/>
            <person name="Orsini L."/>
        </authorList>
    </citation>
    <scope>NUCLEOTIDE SEQUENCE [LARGE SCALE GENOMIC DNA]</scope>
    <source>
        <strain evidence="2">LRV0_1</strain>
    </source>
</reference>